<proteinExistence type="predicted"/>
<dbReference type="EMBL" id="JANJYI010000005">
    <property type="protein sequence ID" value="KAK2648123.1"/>
    <property type="molecule type" value="Genomic_DNA"/>
</dbReference>
<sequence>MDIPIRQQIRLLEVQVRGIQNIGCTERDIYNYERNLKNEMIGHNVELLYEHFLLEQEKNACFTYTIKKDENDRITYYFWTYAKSRRAYNCFGDVVIFYTTYNNTRYEMIFAPFIRVNNHCQSIIFGCSFLSDETIDSFLWLFD</sequence>
<gene>
    <name evidence="2" type="ORF">Ddye_015612</name>
</gene>
<reference evidence="2" key="1">
    <citation type="journal article" date="2023" name="Plant J.">
        <title>Genome sequences and population genomics provide insights into the demographic history, inbreeding, and mutation load of two 'living fossil' tree species of Dipteronia.</title>
        <authorList>
            <person name="Feng Y."/>
            <person name="Comes H.P."/>
            <person name="Chen J."/>
            <person name="Zhu S."/>
            <person name="Lu R."/>
            <person name="Zhang X."/>
            <person name="Li P."/>
            <person name="Qiu J."/>
            <person name="Olsen K.M."/>
            <person name="Qiu Y."/>
        </authorList>
    </citation>
    <scope>NUCLEOTIDE SEQUENCE</scope>
    <source>
        <strain evidence="2">KIB01</strain>
    </source>
</reference>
<accession>A0AAD9WZA9</accession>
<dbReference type="InterPro" id="IPR018289">
    <property type="entry name" value="MULE_transposase_dom"/>
</dbReference>
<keyword evidence="3" id="KW-1185">Reference proteome</keyword>
<protein>
    <recommendedName>
        <fullName evidence="1">MULE transposase domain-containing protein</fullName>
    </recommendedName>
</protein>
<organism evidence="2 3">
    <name type="scientific">Dipteronia dyeriana</name>
    <dbReference type="NCBI Taxonomy" id="168575"/>
    <lineage>
        <taxon>Eukaryota</taxon>
        <taxon>Viridiplantae</taxon>
        <taxon>Streptophyta</taxon>
        <taxon>Embryophyta</taxon>
        <taxon>Tracheophyta</taxon>
        <taxon>Spermatophyta</taxon>
        <taxon>Magnoliopsida</taxon>
        <taxon>eudicotyledons</taxon>
        <taxon>Gunneridae</taxon>
        <taxon>Pentapetalae</taxon>
        <taxon>rosids</taxon>
        <taxon>malvids</taxon>
        <taxon>Sapindales</taxon>
        <taxon>Sapindaceae</taxon>
        <taxon>Hippocastanoideae</taxon>
        <taxon>Acereae</taxon>
        <taxon>Dipteronia</taxon>
    </lineage>
</organism>
<comment type="caution">
    <text evidence="2">The sequence shown here is derived from an EMBL/GenBank/DDBJ whole genome shotgun (WGS) entry which is preliminary data.</text>
</comment>
<evidence type="ECO:0000313" key="2">
    <source>
        <dbReference type="EMBL" id="KAK2648123.1"/>
    </source>
</evidence>
<dbReference type="Pfam" id="PF10551">
    <property type="entry name" value="MULE"/>
    <property type="match status" value="1"/>
</dbReference>
<evidence type="ECO:0000259" key="1">
    <source>
        <dbReference type="Pfam" id="PF10551"/>
    </source>
</evidence>
<feature type="domain" description="MULE transposase" evidence="1">
    <location>
        <begin position="95"/>
        <end position="143"/>
    </location>
</feature>
<evidence type="ECO:0000313" key="3">
    <source>
        <dbReference type="Proteomes" id="UP001280121"/>
    </source>
</evidence>
<dbReference type="Proteomes" id="UP001280121">
    <property type="component" value="Unassembled WGS sequence"/>
</dbReference>
<dbReference type="AlphaFoldDB" id="A0AAD9WZA9"/>
<name>A0AAD9WZA9_9ROSI</name>
<dbReference type="PANTHER" id="PTHR47718">
    <property type="entry name" value="OS01G0519700 PROTEIN"/>
    <property type="match status" value="1"/>
</dbReference>